<dbReference type="SMART" id="SM00054">
    <property type="entry name" value="EFh"/>
    <property type="match status" value="3"/>
</dbReference>
<dbReference type="InterPro" id="IPR028846">
    <property type="entry name" value="Recoverin"/>
</dbReference>
<proteinExistence type="inferred from homology"/>
<evidence type="ECO:0000256" key="2">
    <source>
        <dbReference type="ARBA" id="ARBA00022707"/>
    </source>
</evidence>
<dbReference type="InterPro" id="IPR002048">
    <property type="entry name" value="EF_hand_dom"/>
</dbReference>
<dbReference type="GO" id="GO:0046872">
    <property type="term" value="F:metal ion binding"/>
    <property type="evidence" value="ECO:0007669"/>
    <property type="project" value="UniProtKB-KW"/>
</dbReference>
<keyword evidence="3" id="KW-0479">Metal-binding</keyword>
<dbReference type="PANTHER" id="PTHR23055:SF198">
    <property type="entry name" value="NEURONAL CALCIUM SENSOR 1"/>
    <property type="match status" value="1"/>
</dbReference>
<dbReference type="Gene3D" id="1.10.238.10">
    <property type="entry name" value="EF-hand"/>
    <property type="match status" value="1"/>
</dbReference>
<keyword evidence="6" id="KW-0449">Lipoprotein</keyword>
<dbReference type="SUPFAM" id="SSF47473">
    <property type="entry name" value="EF-hand"/>
    <property type="match status" value="1"/>
</dbReference>
<comment type="caution">
    <text evidence="8">The sequence shown here is derived from an EMBL/GenBank/DDBJ whole genome shotgun (WGS) entry which is preliminary data.</text>
</comment>
<evidence type="ECO:0000256" key="3">
    <source>
        <dbReference type="ARBA" id="ARBA00022723"/>
    </source>
</evidence>
<dbReference type="EMBL" id="JACVVK020000226">
    <property type="protein sequence ID" value="KAK7483489.1"/>
    <property type="molecule type" value="Genomic_DNA"/>
</dbReference>
<dbReference type="PANTHER" id="PTHR23055">
    <property type="entry name" value="CALCIUM BINDING PROTEINS"/>
    <property type="match status" value="1"/>
</dbReference>
<accession>A0ABD0K8P7</accession>
<evidence type="ECO:0000256" key="4">
    <source>
        <dbReference type="ARBA" id="ARBA00022737"/>
    </source>
</evidence>
<dbReference type="Pfam" id="PF00036">
    <property type="entry name" value="EF-hand_1"/>
    <property type="match status" value="1"/>
</dbReference>
<evidence type="ECO:0000256" key="6">
    <source>
        <dbReference type="ARBA" id="ARBA00023288"/>
    </source>
</evidence>
<gene>
    <name evidence="8" type="ORF">BaRGS_00025288</name>
</gene>
<evidence type="ECO:0000259" key="7">
    <source>
        <dbReference type="PROSITE" id="PS50222"/>
    </source>
</evidence>
<dbReference type="PROSITE" id="PS00018">
    <property type="entry name" value="EF_HAND_1"/>
    <property type="match status" value="3"/>
</dbReference>
<evidence type="ECO:0000313" key="9">
    <source>
        <dbReference type="Proteomes" id="UP001519460"/>
    </source>
</evidence>
<sequence length="194" mass="21703">MGAEGSKMSEADMKFLVANTDLSQQEIELEFLKYKGQFPDGKVSESALKKFFEKVYPDTNPDAFASLMFKSFDTDRNGKINFREFLLAINVLKNKDKPLKLLGWAFDICDISHGGLINKKELETVMKASYNLLGKTPEQMADKVFNRMDKNHDGQLTREEFNAGCAADPFLLQLLTGGVADVLAAYKERTAVVA</sequence>
<comment type="similarity">
    <text evidence="1">Belongs to the recoverin family.</text>
</comment>
<dbReference type="CDD" id="cd00051">
    <property type="entry name" value="EFh"/>
    <property type="match status" value="1"/>
</dbReference>
<dbReference type="InterPro" id="IPR011992">
    <property type="entry name" value="EF-hand-dom_pair"/>
</dbReference>
<keyword evidence="4" id="KW-0677">Repeat</keyword>
<dbReference type="InterPro" id="IPR018247">
    <property type="entry name" value="EF_Hand_1_Ca_BS"/>
</dbReference>
<keyword evidence="5" id="KW-0106">Calcium</keyword>
<protein>
    <recommendedName>
        <fullName evidence="7">EF-hand domain-containing protein</fullName>
    </recommendedName>
</protein>
<dbReference type="Proteomes" id="UP001519460">
    <property type="component" value="Unassembled WGS sequence"/>
</dbReference>
<name>A0ABD0K8P7_9CAEN</name>
<keyword evidence="9" id="KW-1185">Reference proteome</keyword>
<feature type="domain" description="EF-hand" evidence="7">
    <location>
        <begin position="136"/>
        <end position="171"/>
    </location>
</feature>
<evidence type="ECO:0000313" key="8">
    <source>
        <dbReference type="EMBL" id="KAK7483489.1"/>
    </source>
</evidence>
<dbReference type="Pfam" id="PF13499">
    <property type="entry name" value="EF-hand_7"/>
    <property type="match status" value="1"/>
</dbReference>
<reference evidence="8 9" key="1">
    <citation type="journal article" date="2023" name="Sci. Data">
        <title>Genome assembly of the Korean intertidal mud-creeper Batillaria attramentaria.</title>
        <authorList>
            <person name="Patra A.K."/>
            <person name="Ho P.T."/>
            <person name="Jun S."/>
            <person name="Lee S.J."/>
            <person name="Kim Y."/>
            <person name="Won Y.J."/>
        </authorList>
    </citation>
    <scope>NUCLEOTIDE SEQUENCE [LARGE SCALE GENOMIC DNA]</scope>
    <source>
        <strain evidence="8">Wonlab-2016</strain>
    </source>
</reference>
<dbReference type="PRINTS" id="PR00450">
    <property type="entry name" value="RECOVERIN"/>
</dbReference>
<keyword evidence="2" id="KW-0519">Myristate</keyword>
<dbReference type="AlphaFoldDB" id="A0ABD0K8P7"/>
<organism evidence="8 9">
    <name type="scientific">Batillaria attramentaria</name>
    <dbReference type="NCBI Taxonomy" id="370345"/>
    <lineage>
        <taxon>Eukaryota</taxon>
        <taxon>Metazoa</taxon>
        <taxon>Spiralia</taxon>
        <taxon>Lophotrochozoa</taxon>
        <taxon>Mollusca</taxon>
        <taxon>Gastropoda</taxon>
        <taxon>Caenogastropoda</taxon>
        <taxon>Sorbeoconcha</taxon>
        <taxon>Cerithioidea</taxon>
        <taxon>Batillariidae</taxon>
        <taxon>Batillaria</taxon>
    </lineage>
</organism>
<evidence type="ECO:0000256" key="5">
    <source>
        <dbReference type="ARBA" id="ARBA00022837"/>
    </source>
</evidence>
<evidence type="ECO:0000256" key="1">
    <source>
        <dbReference type="ARBA" id="ARBA00006049"/>
    </source>
</evidence>
<feature type="domain" description="EF-hand" evidence="7">
    <location>
        <begin position="60"/>
        <end position="95"/>
    </location>
</feature>
<dbReference type="PROSITE" id="PS50222">
    <property type="entry name" value="EF_HAND_2"/>
    <property type="match status" value="2"/>
</dbReference>